<dbReference type="InterPro" id="IPR037185">
    <property type="entry name" value="EmrE-like"/>
</dbReference>
<dbReference type="InterPro" id="IPR050638">
    <property type="entry name" value="AA-Vitamin_Transporters"/>
</dbReference>
<evidence type="ECO:0000256" key="6">
    <source>
        <dbReference type="ARBA" id="ARBA00023136"/>
    </source>
</evidence>
<protein>
    <submittedName>
        <fullName evidence="9">Permease of the drug/metabolite transporter (DMT) superfamily</fullName>
    </submittedName>
</protein>
<proteinExistence type="inferred from homology"/>
<feature type="transmembrane region" description="Helical" evidence="7">
    <location>
        <begin position="275"/>
        <end position="293"/>
    </location>
</feature>
<dbReference type="EMBL" id="FOSD01000011">
    <property type="protein sequence ID" value="SFK86511.1"/>
    <property type="molecule type" value="Genomic_DNA"/>
</dbReference>
<evidence type="ECO:0000256" key="2">
    <source>
        <dbReference type="ARBA" id="ARBA00007362"/>
    </source>
</evidence>
<organism evidence="9 10">
    <name type="scientific">Candidatus Pantoea symbiotica</name>
    <dbReference type="NCBI Taxonomy" id="1884370"/>
    <lineage>
        <taxon>Bacteria</taxon>
        <taxon>Pseudomonadati</taxon>
        <taxon>Pseudomonadota</taxon>
        <taxon>Gammaproteobacteria</taxon>
        <taxon>Enterobacterales</taxon>
        <taxon>Erwiniaceae</taxon>
        <taxon>Pantoea</taxon>
    </lineage>
</organism>
<dbReference type="Pfam" id="PF00892">
    <property type="entry name" value="EamA"/>
    <property type="match status" value="2"/>
</dbReference>
<evidence type="ECO:0000313" key="9">
    <source>
        <dbReference type="EMBL" id="SFK86511.1"/>
    </source>
</evidence>
<dbReference type="SUPFAM" id="SSF103481">
    <property type="entry name" value="Multidrug resistance efflux transporter EmrE"/>
    <property type="match status" value="2"/>
</dbReference>
<feature type="transmembrane region" description="Helical" evidence="7">
    <location>
        <begin position="156"/>
        <end position="175"/>
    </location>
</feature>
<feature type="transmembrane region" description="Helical" evidence="7">
    <location>
        <begin position="220"/>
        <end position="241"/>
    </location>
</feature>
<feature type="transmembrane region" description="Helical" evidence="7">
    <location>
        <begin position="130"/>
        <end position="150"/>
    </location>
</feature>
<evidence type="ECO:0000256" key="4">
    <source>
        <dbReference type="ARBA" id="ARBA00022692"/>
    </source>
</evidence>
<keyword evidence="3" id="KW-1003">Cell membrane</keyword>
<feature type="transmembrane region" description="Helical" evidence="7">
    <location>
        <begin position="42"/>
        <end position="61"/>
    </location>
</feature>
<keyword evidence="5 7" id="KW-1133">Transmembrane helix</keyword>
<dbReference type="InterPro" id="IPR000620">
    <property type="entry name" value="EamA_dom"/>
</dbReference>
<evidence type="ECO:0000256" key="7">
    <source>
        <dbReference type="SAM" id="Phobius"/>
    </source>
</evidence>
<accession>A0A1I4D382</accession>
<evidence type="ECO:0000256" key="5">
    <source>
        <dbReference type="ARBA" id="ARBA00022989"/>
    </source>
</evidence>
<dbReference type="RefSeq" id="WP_008109140.1">
    <property type="nucleotide sequence ID" value="NZ_FOSD01000011.1"/>
</dbReference>
<feature type="transmembrane region" description="Helical" evidence="7">
    <location>
        <begin position="253"/>
        <end position="269"/>
    </location>
</feature>
<feature type="transmembrane region" description="Helical" evidence="7">
    <location>
        <begin position="12"/>
        <end position="30"/>
    </location>
</feature>
<dbReference type="PANTHER" id="PTHR32322:SF2">
    <property type="entry name" value="EAMA DOMAIN-CONTAINING PROTEIN"/>
    <property type="match status" value="1"/>
</dbReference>
<keyword evidence="10" id="KW-1185">Reference proteome</keyword>
<evidence type="ECO:0000259" key="8">
    <source>
        <dbReference type="Pfam" id="PF00892"/>
    </source>
</evidence>
<feature type="transmembrane region" description="Helical" evidence="7">
    <location>
        <begin position="187"/>
        <end position="208"/>
    </location>
</feature>
<name>A0A1I4D382_9GAMM</name>
<evidence type="ECO:0000256" key="3">
    <source>
        <dbReference type="ARBA" id="ARBA00022475"/>
    </source>
</evidence>
<reference evidence="9 10" key="1">
    <citation type="submission" date="2016-10" db="EMBL/GenBank/DDBJ databases">
        <authorList>
            <person name="Varghese N."/>
            <person name="Submissions S."/>
        </authorList>
    </citation>
    <scope>NUCLEOTIDE SEQUENCE [LARGE SCALE GENOMIC DNA]</scope>
    <source>
        <strain evidence="9 10">YR512</strain>
    </source>
</reference>
<evidence type="ECO:0000313" key="10">
    <source>
        <dbReference type="Proteomes" id="UP000198841"/>
    </source>
</evidence>
<dbReference type="Proteomes" id="UP000198841">
    <property type="component" value="Unassembled WGS sequence"/>
</dbReference>
<feature type="domain" description="EamA" evidence="8">
    <location>
        <begin position="158"/>
        <end position="292"/>
    </location>
</feature>
<sequence>MSSIFNFLTRVRVYLFFIMLCSIGGTTWALQKLGLNNSLPLWSAGMRFLIASVIIMIYLLLRKKLFINYSVSILALANGLFYFSIPFGTVYWSSTYIPSGLVAVLASGISVYALLLNHFLRGKPATCRQLIGVVCAIMGICVVFGEGISLQDNEKSFIAMLAVLGAMGSSAAITLKIQKHIKTLPLLSFVALSMLSGSFFLLITSLMIESGNRFFNGESLGALLYLAVIGSVLGFTLNITLLKHWHISKATSHLFISPVIALYMGFVILDEEITIAVIIGTAVVVLGVMLIILPQRKKETLNVNSEEKPGHNLSE</sequence>
<feature type="transmembrane region" description="Helical" evidence="7">
    <location>
        <begin position="97"/>
        <end position="118"/>
    </location>
</feature>
<feature type="domain" description="EamA" evidence="8">
    <location>
        <begin position="14"/>
        <end position="144"/>
    </location>
</feature>
<comment type="similarity">
    <text evidence="2">Belongs to the EamA transporter family.</text>
</comment>
<evidence type="ECO:0000256" key="1">
    <source>
        <dbReference type="ARBA" id="ARBA00004651"/>
    </source>
</evidence>
<feature type="transmembrane region" description="Helical" evidence="7">
    <location>
        <begin position="66"/>
        <end position="85"/>
    </location>
</feature>
<keyword evidence="6 7" id="KW-0472">Membrane</keyword>
<comment type="subcellular location">
    <subcellularLocation>
        <location evidence="1">Cell membrane</location>
        <topology evidence="1">Multi-pass membrane protein</topology>
    </subcellularLocation>
</comment>
<keyword evidence="4 7" id="KW-0812">Transmembrane</keyword>
<dbReference type="PANTHER" id="PTHR32322">
    <property type="entry name" value="INNER MEMBRANE TRANSPORTER"/>
    <property type="match status" value="1"/>
</dbReference>
<gene>
    <name evidence="9" type="ORF">SAMN05518863_11161</name>
</gene>
<comment type="caution">
    <text evidence="9">The sequence shown here is derived from an EMBL/GenBank/DDBJ whole genome shotgun (WGS) entry which is preliminary data.</text>
</comment>